<dbReference type="Proteomes" id="UP001372834">
    <property type="component" value="Unassembled WGS sequence"/>
</dbReference>
<name>A0AAN8RWC4_POLSC</name>
<dbReference type="Pfam" id="PF04500">
    <property type="entry name" value="FLYWCH"/>
    <property type="match status" value="1"/>
</dbReference>
<protein>
    <recommendedName>
        <fullName evidence="4">FLYWCH-type domain-containing protein</fullName>
    </recommendedName>
</protein>
<keyword evidence="1" id="KW-0479">Metal-binding</keyword>
<evidence type="ECO:0000313" key="6">
    <source>
        <dbReference type="Proteomes" id="UP001372834"/>
    </source>
</evidence>
<sequence>MYDSEATLLMLCTMESDPSRYYYMENQHGLPQLVYNGYVFRRDRERARFSMNRLGESVTRVRSYWRCVLRSCKARGNVDPHGVLRLTNEHDHPPNEEKVKYRNLRAEIKKRALEYNHSPKTILEHFNIKDESLEKTIANWRYRFGSKEGKQSTSSSPSEYYYTTGSKIKLPLTKVEVDGKDPDWKIYMEKNGSEEHVYAATQEDGQKDESIVLEESQEVIFEEEGIIVNDELYEIEDGSQEHFEKIYYIINKN</sequence>
<keyword evidence="3" id="KW-0862">Zinc</keyword>
<evidence type="ECO:0000256" key="2">
    <source>
        <dbReference type="ARBA" id="ARBA00022771"/>
    </source>
</evidence>
<dbReference type="InterPro" id="IPR007588">
    <property type="entry name" value="Znf_FLYWCH"/>
</dbReference>
<dbReference type="EMBL" id="JAWJWE010000036">
    <property type="protein sequence ID" value="KAK6629153.1"/>
    <property type="molecule type" value="Genomic_DNA"/>
</dbReference>
<proteinExistence type="predicted"/>
<organism evidence="5 6">
    <name type="scientific">Polyplax serrata</name>
    <name type="common">Common mouse louse</name>
    <dbReference type="NCBI Taxonomy" id="468196"/>
    <lineage>
        <taxon>Eukaryota</taxon>
        <taxon>Metazoa</taxon>
        <taxon>Ecdysozoa</taxon>
        <taxon>Arthropoda</taxon>
        <taxon>Hexapoda</taxon>
        <taxon>Insecta</taxon>
        <taxon>Pterygota</taxon>
        <taxon>Neoptera</taxon>
        <taxon>Paraneoptera</taxon>
        <taxon>Psocodea</taxon>
        <taxon>Troctomorpha</taxon>
        <taxon>Phthiraptera</taxon>
        <taxon>Anoplura</taxon>
        <taxon>Polyplacidae</taxon>
        <taxon>Polyplax</taxon>
    </lineage>
</organism>
<evidence type="ECO:0000256" key="1">
    <source>
        <dbReference type="ARBA" id="ARBA00022723"/>
    </source>
</evidence>
<dbReference type="Gene3D" id="2.20.25.240">
    <property type="match status" value="1"/>
</dbReference>
<feature type="domain" description="FLYWCH-type" evidence="4">
    <location>
        <begin position="23"/>
        <end position="92"/>
    </location>
</feature>
<evidence type="ECO:0000259" key="4">
    <source>
        <dbReference type="Pfam" id="PF04500"/>
    </source>
</evidence>
<gene>
    <name evidence="5" type="ORF">RUM43_002970</name>
</gene>
<evidence type="ECO:0000313" key="5">
    <source>
        <dbReference type="EMBL" id="KAK6629153.1"/>
    </source>
</evidence>
<evidence type="ECO:0000256" key="3">
    <source>
        <dbReference type="ARBA" id="ARBA00022833"/>
    </source>
</evidence>
<accession>A0AAN8RWC4</accession>
<comment type="caution">
    <text evidence="5">The sequence shown here is derived from an EMBL/GenBank/DDBJ whole genome shotgun (WGS) entry which is preliminary data.</text>
</comment>
<keyword evidence="2" id="KW-0863">Zinc-finger</keyword>
<dbReference type="AlphaFoldDB" id="A0AAN8RWC4"/>
<dbReference type="GO" id="GO:0008270">
    <property type="term" value="F:zinc ion binding"/>
    <property type="evidence" value="ECO:0007669"/>
    <property type="project" value="UniProtKB-KW"/>
</dbReference>
<reference evidence="5 6" key="1">
    <citation type="submission" date="2023-10" db="EMBL/GenBank/DDBJ databases">
        <title>Genomes of two closely related lineages of the louse Polyplax serrata with different host specificities.</title>
        <authorList>
            <person name="Martinu J."/>
            <person name="Tarabai H."/>
            <person name="Stefka J."/>
            <person name="Hypsa V."/>
        </authorList>
    </citation>
    <scope>NUCLEOTIDE SEQUENCE [LARGE SCALE GENOMIC DNA]</scope>
    <source>
        <strain evidence="5">HR10_N</strain>
    </source>
</reference>